<keyword evidence="3" id="KW-1185">Reference proteome</keyword>
<gene>
    <name evidence="2" type="ORF">Tco_0840284</name>
</gene>
<feature type="coiled-coil region" evidence="1">
    <location>
        <begin position="79"/>
        <end position="113"/>
    </location>
</feature>
<dbReference type="Proteomes" id="UP001151760">
    <property type="component" value="Unassembled WGS sequence"/>
</dbReference>
<dbReference type="EMBL" id="BQNB010012617">
    <property type="protein sequence ID" value="GJT05822.1"/>
    <property type="molecule type" value="Genomic_DNA"/>
</dbReference>
<comment type="caution">
    <text evidence="2">The sequence shown here is derived from an EMBL/GenBank/DDBJ whole genome shotgun (WGS) entry which is preliminary data.</text>
</comment>
<reference evidence="2" key="1">
    <citation type="journal article" date="2022" name="Int. J. Mol. Sci.">
        <title>Draft Genome of Tanacetum Coccineum: Genomic Comparison of Closely Related Tanacetum-Family Plants.</title>
        <authorList>
            <person name="Yamashiro T."/>
            <person name="Shiraishi A."/>
            <person name="Nakayama K."/>
            <person name="Satake H."/>
        </authorList>
    </citation>
    <scope>NUCLEOTIDE SEQUENCE</scope>
</reference>
<name>A0ABQ5AVM4_9ASTR</name>
<evidence type="ECO:0000256" key="1">
    <source>
        <dbReference type="SAM" id="Coils"/>
    </source>
</evidence>
<accession>A0ABQ5AVM4</accession>
<keyword evidence="1" id="KW-0175">Coiled coil</keyword>
<organism evidence="2 3">
    <name type="scientific">Tanacetum coccineum</name>
    <dbReference type="NCBI Taxonomy" id="301880"/>
    <lineage>
        <taxon>Eukaryota</taxon>
        <taxon>Viridiplantae</taxon>
        <taxon>Streptophyta</taxon>
        <taxon>Embryophyta</taxon>
        <taxon>Tracheophyta</taxon>
        <taxon>Spermatophyta</taxon>
        <taxon>Magnoliopsida</taxon>
        <taxon>eudicotyledons</taxon>
        <taxon>Gunneridae</taxon>
        <taxon>Pentapetalae</taxon>
        <taxon>asterids</taxon>
        <taxon>campanulids</taxon>
        <taxon>Asterales</taxon>
        <taxon>Asteraceae</taxon>
        <taxon>Asteroideae</taxon>
        <taxon>Anthemideae</taxon>
        <taxon>Anthemidinae</taxon>
        <taxon>Tanacetum</taxon>
    </lineage>
</organism>
<proteinExistence type="predicted"/>
<protein>
    <submittedName>
        <fullName evidence="2">Uncharacterized protein</fullName>
    </submittedName>
</protein>
<evidence type="ECO:0000313" key="3">
    <source>
        <dbReference type="Proteomes" id="UP001151760"/>
    </source>
</evidence>
<reference evidence="2" key="2">
    <citation type="submission" date="2022-01" db="EMBL/GenBank/DDBJ databases">
        <authorList>
            <person name="Yamashiro T."/>
            <person name="Shiraishi A."/>
            <person name="Satake H."/>
            <person name="Nakayama K."/>
        </authorList>
    </citation>
    <scope>NUCLEOTIDE SEQUENCE</scope>
</reference>
<sequence length="148" mass="17464">MTMRMTDIVDDEWLMTPVRLRWPLRLFQSTYEVLRTVYYHNPGHNSSVGTTIIHRMTRGSFYGSLPMVDDLAVYVVSRLEETDTQVQTLQTTVQRVELQNLQLQTRLTEMEIREGQIGDGIQRNLIPTLRRNPLEVRRLPKRMKAEFE</sequence>
<evidence type="ECO:0000313" key="2">
    <source>
        <dbReference type="EMBL" id="GJT05822.1"/>
    </source>
</evidence>